<reference evidence="1" key="1">
    <citation type="submission" date="2020-02" db="EMBL/GenBank/DDBJ databases">
        <authorList>
            <person name="Meier V. D."/>
        </authorList>
    </citation>
    <scope>NUCLEOTIDE SEQUENCE</scope>
    <source>
        <strain evidence="1">AVDCRST_MAG81</strain>
    </source>
</reference>
<accession>A0A6J4VQM4</accession>
<proteinExistence type="predicted"/>
<dbReference type="AlphaFoldDB" id="A0A6J4VQM4"/>
<protein>
    <submittedName>
        <fullName evidence="1">Uncharacterized protein</fullName>
    </submittedName>
</protein>
<sequence>MEEVFDLSTQLHGLLVHVYYALLEVYAAGSAQEKMLVNRLCTEVRP</sequence>
<gene>
    <name evidence="1" type="ORF">AVDCRST_MAG81-3550</name>
</gene>
<evidence type="ECO:0000313" key="1">
    <source>
        <dbReference type="EMBL" id="CAA9584784.1"/>
    </source>
</evidence>
<name>A0A6J4VQM4_9CYAN</name>
<organism evidence="1">
    <name type="scientific">uncultured Synechococcales cyanobacterium</name>
    <dbReference type="NCBI Taxonomy" id="1936017"/>
    <lineage>
        <taxon>Bacteria</taxon>
        <taxon>Bacillati</taxon>
        <taxon>Cyanobacteriota</taxon>
        <taxon>Cyanophyceae</taxon>
        <taxon>Synechococcales</taxon>
        <taxon>environmental samples</taxon>
    </lineage>
</organism>
<dbReference type="EMBL" id="CADCWO010000193">
    <property type="protein sequence ID" value="CAA9584784.1"/>
    <property type="molecule type" value="Genomic_DNA"/>
</dbReference>